<dbReference type="HOGENOM" id="CLU_010194_42_4_1"/>
<dbReference type="OrthoDB" id="5371740at2759"/>
<dbReference type="InterPro" id="IPR036291">
    <property type="entry name" value="NAD(P)-bd_dom_sf"/>
</dbReference>
<dbReference type="PANTHER" id="PTHR43180:SF31">
    <property type="entry name" value="CHAIN DEHYDROGENASE_REDUCTASE, PUTATIVE (AFU_ORTHOLOGUE AFUA_2G16570)-RELATED"/>
    <property type="match status" value="1"/>
</dbReference>
<dbReference type="BioCyc" id="PCHR:PC12G14910-MONOMER"/>
<evidence type="ECO:0000256" key="3">
    <source>
        <dbReference type="ARBA" id="ARBA00023002"/>
    </source>
</evidence>
<dbReference type="Pfam" id="PF00106">
    <property type="entry name" value="adh_short"/>
    <property type="match status" value="1"/>
</dbReference>
<dbReference type="eggNOG" id="KOG4169">
    <property type="taxonomic scope" value="Eukaryota"/>
</dbReference>
<dbReference type="Gene3D" id="3.40.50.720">
    <property type="entry name" value="NAD(P)-binding Rossmann-like Domain"/>
    <property type="match status" value="1"/>
</dbReference>
<evidence type="ECO:0000256" key="4">
    <source>
        <dbReference type="SAM" id="Phobius"/>
    </source>
</evidence>
<evidence type="ECO:0000313" key="5">
    <source>
        <dbReference type="EMBL" id="CAP81118.1"/>
    </source>
</evidence>
<dbReference type="GO" id="GO:0016491">
    <property type="term" value="F:oxidoreductase activity"/>
    <property type="evidence" value="ECO:0007669"/>
    <property type="project" value="UniProtKB-KW"/>
</dbReference>
<dbReference type="InterPro" id="IPR020904">
    <property type="entry name" value="Sc_DH/Rdtase_CS"/>
</dbReference>
<keyword evidence="4" id="KW-0472">Membrane</keyword>
<dbReference type="Proteomes" id="UP000000724">
    <property type="component" value="Contig Pc00c12"/>
</dbReference>
<organism evidence="5 6">
    <name type="scientific">Penicillium rubens (strain ATCC 28089 / DSM 1075 / NRRL 1951 / Wisconsin 54-1255)</name>
    <name type="common">Penicillium chrysogenum</name>
    <dbReference type="NCBI Taxonomy" id="500485"/>
    <lineage>
        <taxon>Eukaryota</taxon>
        <taxon>Fungi</taxon>
        <taxon>Dikarya</taxon>
        <taxon>Ascomycota</taxon>
        <taxon>Pezizomycotina</taxon>
        <taxon>Eurotiomycetes</taxon>
        <taxon>Eurotiomycetidae</taxon>
        <taxon>Eurotiales</taxon>
        <taxon>Aspergillaceae</taxon>
        <taxon>Penicillium</taxon>
        <taxon>Penicillium chrysogenum species complex</taxon>
    </lineage>
</organism>
<dbReference type="PROSITE" id="PS00061">
    <property type="entry name" value="ADH_SHORT"/>
    <property type="match status" value="1"/>
</dbReference>
<comment type="similarity">
    <text evidence="1">Belongs to the short-chain dehydrogenases/reductases (SDR) family.</text>
</comment>
<name>B6GX61_PENRW</name>
<dbReference type="InterPro" id="IPR002347">
    <property type="entry name" value="SDR_fam"/>
</dbReference>
<dbReference type="EMBL" id="AM920427">
    <property type="protein sequence ID" value="CAP81118.1"/>
    <property type="molecule type" value="Genomic_DNA"/>
</dbReference>
<dbReference type="SUPFAM" id="SSF51735">
    <property type="entry name" value="NAD(P)-binding Rossmann-fold domains"/>
    <property type="match status" value="1"/>
</dbReference>
<evidence type="ECO:0000256" key="2">
    <source>
        <dbReference type="ARBA" id="ARBA00022857"/>
    </source>
</evidence>
<feature type="transmembrane region" description="Helical" evidence="4">
    <location>
        <begin position="83"/>
        <end position="100"/>
    </location>
</feature>
<dbReference type="PANTHER" id="PTHR43180">
    <property type="entry name" value="3-OXOACYL-(ACYL-CARRIER-PROTEIN) REDUCTASE (AFU_ORTHOLOGUE AFUA_6G11210)"/>
    <property type="match status" value="1"/>
</dbReference>
<dbReference type="AlphaFoldDB" id="B6GX61"/>
<protein>
    <submittedName>
        <fullName evidence="5">Pc12g14910 protein</fullName>
    </submittedName>
</protein>
<keyword evidence="4" id="KW-1133">Transmembrane helix</keyword>
<reference evidence="5 6" key="1">
    <citation type="journal article" date="2008" name="Nat. Biotechnol.">
        <title>Genome sequencing and analysis of the filamentous fungus Penicillium chrysogenum.</title>
        <authorList>
            <person name="van den Berg M.A."/>
            <person name="Albang R."/>
            <person name="Albermann K."/>
            <person name="Badger J.H."/>
            <person name="Daran J.-M."/>
            <person name="Driessen A.J.M."/>
            <person name="Garcia-Estrada C."/>
            <person name="Fedorova N.D."/>
            <person name="Harris D.M."/>
            <person name="Heijne W.H.M."/>
            <person name="Joardar V.S."/>
            <person name="Kiel J.A.K.W."/>
            <person name="Kovalchuk A."/>
            <person name="Martin J.F."/>
            <person name="Nierman W.C."/>
            <person name="Nijland J.G."/>
            <person name="Pronk J.T."/>
            <person name="Roubos J.A."/>
            <person name="van der Klei I.J."/>
            <person name="van Peij N.N.M.E."/>
            <person name="Veenhuis M."/>
            <person name="von Doehren H."/>
            <person name="Wagner C."/>
            <person name="Wortman J.R."/>
            <person name="Bovenberg R.A.L."/>
        </authorList>
    </citation>
    <scope>NUCLEOTIDE SEQUENCE [LARGE SCALE GENOMIC DNA]</scope>
    <source>
        <strain evidence="6">ATCC 28089 / DSM 1075 / NRRL 1951 / Wisconsin 54-1255</strain>
    </source>
</reference>
<dbReference type="PRINTS" id="PR00081">
    <property type="entry name" value="GDHRDH"/>
</dbReference>
<keyword evidence="2" id="KW-0521">NADP</keyword>
<keyword evidence="6" id="KW-1185">Reference proteome</keyword>
<gene>
    <name evidence="5" type="ORF">Pc12g14910</name>
    <name evidence="5" type="ORF">PCH_Pc12g14910</name>
</gene>
<evidence type="ECO:0000313" key="6">
    <source>
        <dbReference type="Proteomes" id="UP000000724"/>
    </source>
</evidence>
<accession>B6GX61</accession>
<keyword evidence="3" id="KW-0560">Oxidoreductase</keyword>
<dbReference type="OMA" id="YYYGSRV"/>
<proteinExistence type="inferred from homology"/>
<sequence>MQQYTHTGPIDCNKPINVENLTGKTAIVTGGANGLGEAYVRALVAAGYETMSERRSVRTRSLESKYALVTLTFKGGTNWNKNFLGMYTVPFTCLCFTLIYRLERTKFIRCDVAKWKDQVDLFRQAALFSPTGRISHVIANAGIHREDEVFSYAGDDQEPEEPNLTIIDVNIKGVLYTAKLAAHYFIRQNGTEVSEKQEDSSLVLIGSGAAFLDCPRGPQYSASKWAMRGIMHSLRRTAHFYGSRVNIISPWYVKTNILSEDAFNHVSNVGVEFAKAEDAGQCLLRILGDVKINGHSLFVSGRKWAPNGYLDLDLEDYPQNALVQEIQEDQMKSAPVSLGLFA</sequence>
<keyword evidence="4" id="KW-0812">Transmembrane</keyword>
<evidence type="ECO:0000256" key="1">
    <source>
        <dbReference type="ARBA" id="ARBA00006484"/>
    </source>
</evidence>